<dbReference type="InterPro" id="IPR002716">
    <property type="entry name" value="PIN_dom"/>
</dbReference>
<dbReference type="KEGG" id="sphc:CVN68_03345"/>
<dbReference type="Gene3D" id="3.40.50.1010">
    <property type="entry name" value="5'-nuclease"/>
    <property type="match status" value="1"/>
</dbReference>
<sequence>MSEGAYMLDASALLALMLGERGADTISTVLPSARLSAVNLSEVVAKLQERAVPDDVIADSLAELNLDVVAFDQPQALRAGLLRQATRAAGLSLGDRACLAAAAEAGATAITTDRVWGGLDLGISIEVAR</sequence>
<reference evidence="2 3" key="1">
    <citation type="submission" date="2017-11" db="EMBL/GenBank/DDBJ databases">
        <title>Complete genome sequence of Sphingomonas sp. Strain Cra20, a psychrotolerant potential plant growth promoting rhizobacteria.</title>
        <authorList>
            <person name="Luo Y."/>
        </authorList>
    </citation>
    <scope>NUCLEOTIDE SEQUENCE [LARGE SCALE GENOMIC DNA]</scope>
    <source>
        <strain evidence="2 3">Cra20</strain>
    </source>
</reference>
<keyword evidence="3" id="KW-1185">Reference proteome</keyword>
<protein>
    <submittedName>
        <fullName evidence="2">VapC toxin family PIN domain ribonuclease</fullName>
    </submittedName>
</protein>
<name>A0A2K8MB77_9SPHN</name>
<gene>
    <name evidence="2" type="ORF">CVN68_03345</name>
</gene>
<dbReference type="Proteomes" id="UP000229081">
    <property type="component" value="Chromosome"/>
</dbReference>
<evidence type="ECO:0000259" key="1">
    <source>
        <dbReference type="Pfam" id="PF01850"/>
    </source>
</evidence>
<dbReference type="CDD" id="cd18682">
    <property type="entry name" value="PIN_VapC-like"/>
    <property type="match status" value="1"/>
</dbReference>
<dbReference type="EMBL" id="CP024923">
    <property type="protein sequence ID" value="ATY31135.1"/>
    <property type="molecule type" value="Genomic_DNA"/>
</dbReference>
<organism evidence="2 3">
    <name type="scientific">Sphingomonas psychrotolerans</name>
    <dbReference type="NCBI Taxonomy" id="1327635"/>
    <lineage>
        <taxon>Bacteria</taxon>
        <taxon>Pseudomonadati</taxon>
        <taxon>Pseudomonadota</taxon>
        <taxon>Alphaproteobacteria</taxon>
        <taxon>Sphingomonadales</taxon>
        <taxon>Sphingomonadaceae</taxon>
        <taxon>Sphingomonas</taxon>
    </lineage>
</organism>
<accession>A0A2K8MB77</accession>
<dbReference type="Pfam" id="PF01850">
    <property type="entry name" value="PIN"/>
    <property type="match status" value="1"/>
</dbReference>
<proteinExistence type="predicted"/>
<evidence type="ECO:0000313" key="2">
    <source>
        <dbReference type="EMBL" id="ATY31135.1"/>
    </source>
</evidence>
<dbReference type="InterPro" id="IPR029060">
    <property type="entry name" value="PIN-like_dom_sf"/>
</dbReference>
<dbReference type="AlphaFoldDB" id="A0A2K8MB77"/>
<evidence type="ECO:0000313" key="3">
    <source>
        <dbReference type="Proteomes" id="UP000229081"/>
    </source>
</evidence>
<dbReference type="SUPFAM" id="SSF88723">
    <property type="entry name" value="PIN domain-like"/>
    <property type="match status" value="1"/>
</dbReference>
<feature type="domain" description="PIN" evidence="1">
    <location>
        <begin position="6"/>
        <end position="115"/>
    </location>
</feature>
<dbReference type="OrthoDB" id="286092at2"/>